<proteinExistence type="predicted"/>
<protein>
    <submittedName>
        <fullName evidence="1">Uncharacterized protein</fullName>
    </submittedName>
</protein>
<reference evidence="1 2" key="1">
    <citation type="submission" date="2018-03" db="EMBL/GenBank/DDBJ databases">
        <title>Mesoflavibacter sp. HG37 and Mesoflavibacter sp. HG96 sp.nov., two marine bacteria isolated from seawater of Western Pacific Ocean.</title>
        <authorList>
            <person name="Cheng H."/>
            <person name="Wu Y.-H."/>
            <person name="Guo L.-L."/>
            <person name="Xu X.-W."/>
        </authorList>
    </citation>
    <scope>NUCLEOTIDE SEQUENCE [LARGE SCALE GENOMIC DNA]</scope>
    <source>
        <strain evidence="1 2">KCTC 42117</strain>
    </source>
</reference>
<name>A0A2T1N6J4_9FLAO</name>
<comment type="caution">
    <text evidence="1">The sequence shown here is derived from an EMBL/GenBank/DDBJ whole genome shotgun (WGS) entry which is preliminary data.</text>
</comment>
<sequence>MKKIILSLLVLIVFNCKDKKEEPKKVKQEVNYDFIVTASIKTDQADTFQFVLKDIDNETTIDKTVIQVSENFKEVQGKVKARYDFEYPTVLYLGLGYVKPKKVIIEHFKISYKGKEHVFTPKDFKEYFTVNRFVEFGEQEGELITKKIDNQHVPILGLSRKGIDLIK</sequence>
<organism evidence="1 2">
    <name type="scientific">Mesoflavibacter zeaxanthinifaciens subsp. sabulilitoris</name>
    <dbReference type="NCBI Taxonomy" id="1520893"/>
    <lineage>
        <taxon>Bacteria</taxon>
        <taxon>Pseudomonadati</taxon>
        <taxon>Bacteroidota</taxon>
        <taxon>Flavobacteriia</taxon>
        <taxon>Flavobacteriales</taxon>
        <taxon>Flavobacteriaceae</taxon>
        <taxon>Mesoflavibacter</taxon>
    </lineage>
</organism>
<dbReference type="OrthoDB" id="9928912at2"/>
<evidence type="ECO:0000313" key="1">
    <source>
        <dbReference type="EMBL" id="PSG87183.1"/>
    </source>
</evidence>
<evidence type="ECO:0000313" key="2">
    <source>
        <dbReference type="Proteomes" id="UP000238430"/>
    </source>
</evidence>
<gene>
    <name evidence="1" type="ORF">C7H61_13835</name>
</gene>
<dbReference type="AlphaFoldDB" id="A0A2T1N6J4"/>
<dbReference type="RefSeq" id="WP_106680735.1">
    <property type="nucleotide sequence ID" value="NZ_JACHWV010000002.1"/>
</dbReference>
<dbReference type="EMBL" id="PXOT01000027">
    <property type="protein sequence ID" value="PSG87183.1"/>
    <property type="molecule type" value="Genomic_DNA"/>
</dbReference>
<accession>A0A2T1N6J4</accession>
<keyword evidence="2" id="KW-1185">Reference proteome</keyword>
<dbReference type="Proteomes" id="UP000238430">
    <property type="component" value="Unassembled WGS sequence"/>
</dbReference>